<feature type="transmembrane region" description="Helical" evidence="1">
    <location>
        <begin position="12"/>
        <end position="31"/>
    </location>
</feature>
<gene>
    <name evidence="2" type="ORF">CP965_14050</name>
</gene>
<keyword evidence="1" id="KW-1133">Transmembrane helix</keyword>
<dbReference type="EMBL" id="NXIE01000024">
    <property type="protein sequence ID" value="RXK11436.1"/>
    <property type="molecule type" value="Genomic_DNA"/>
</dbReference>
<keyword evidence="1" id="KW-0812">Transmembrane</keyword>
<organism evidence="2 3">
    <name type="scientific">Halarcobacter mediterraneus</name>
    <dbReference type="NCBI Taxonomy" id="2023153"/>
    <lineage>
        <taxon>Bacteria</taxon>
        <taxon>Pseudomonadati</taxon>
        <taxon>Campylobacterota</taxon>
        <taxon>Epsilonproteobacteria</taxon>
        <taxon>Campylobacterales</taxon>
        <taxon>Arcobacteraceae</taxon>
        <taxon>Halarcobacter</taxon>
    </lineage>
</organism>
<comment type="caution">
    <text evidence="2">The sequence shown here is derived from an EMBL/GenBank/DDBJ whole genome shotgun (WGS) entry which is preliminary data.</text>
</comment>
<evidence type="ECO:0000313" key="2">
    <source>
        <dbReference type="EMBL" id="RXK11436.1"/>
    </source>
</evidence>
<protein>
    <submittedName>
        <fullName evidence="2">MFS transporter</fullName>
    </submittedName>
</protein>
<accession>A0A4Q1AZ73</accession>
<feature type="non-terminal residue" evidence="2">
    <location>
        <position position="49"/>
    </location>
</feature>
<keyword evidence="3" id="KW-1185">Reference proteome</keyword>
<reference evidence="2 3" key="1">
    <citation type="submission" date="2017-09" db="EMBL/GenBank/DDBJ databases">
        <title>Genomics of the genus Arcobacter.</title>
        <authorList>
            <person name="Perez-Cataluna A."/>
            <person name="Figueras M.J."/>
            <person name="Salas-Masso N."/>
        </authorList>
    </citation>
    <scope>NUCLEOTIDE SEQUENCE [LARGE SCALE GENOMIC DNA]</scope>
    <source>
        <strain evidence="2 3">F156-34</strain>
    </source>
</reference>
<keyword evidence="1" id="KW-0472">Membrane</keyword>
<sequence>MIKSIIPLSSIIALRFLGLFLVLPVLSAYAMNLKGATTEIVGIVVGGYA</sequence>
<name>A0A4Q1AZ73_9BACT</name>
<dbReference type="Proteomes" id="UP000289718">
    <property type="component" value="Unassembled WGS sequence"/>
</dbReference>
<dbReference type="AlphaFoldDB" id="A0A4Q1AZ73"/>
<proteinExistence type="predicted"/>
<evidence type="ECO:0000313" key="3">
    <source>
        <dbReference type="Proteomes" id="UP000289718"/>
    </source>
</evidence>
<evidence type="ECO:0000256" key="1">
    <source>
        <dbReference type="SAM" id="Phobius"/>
    </source>
</evidence>